<protein>
    <submittedName>
        <fullName evidence="2">Uncharacterized protein</fullName>
    </submittedName>
</protein>
<reference evidence="2" key="1">
    <citation type="submission" date="2021-01" db="EMBL/GenBank/DDBJ databases">
        <authorList>
            <person name="Corre E."/>
            <person name="Pelletier E."/>
            <person name="Niang G."/>
            <person name="Scheremetjew M."/>
            <person name="Finn R."/>
            <person name="Kale V."/>
            <person name="Holt S."/>
            <person name="Cochrane G."/>
            <person name="Meng A."/>
            <person name="Brown T."/>
            <person name="Cohen L."/>
        </authorList>
    </citation>
    <scope>NUCLEOTIDE SEQUENCE</scope>
    <source>
        <strain evidence="2">CCMP1381</strain>
    </source>
</reference>
<feature type="compositionally biased region" description="Basic and acidic residues" evidence="1">
    <location>
        <begin position="24"/>
        <end position="34"/>
    </location>
</feature>
<feature type="region of interest" description="Disordered" evidence="1">
    <location>
        <begin position="251"/>
        <end position="271"/>
    </location>
</feature>
<gene>
    <name evidence="2" type="ORF">DSPE1174_LOCUS26418</name>
</gene>
<sequence>MSGNTRIQPFSGPPLEAPTGGKVGADRRTKRGEPVSDEQIANVKALWNKEELKAATSEAINMGKLGIEVGLEQRQMMAMIRGVPSTAEGDIWLDDSNDLLKAFKLAWTSPWASHKYLKDKKYPITPRALIMVCEFSFHFGNNAGGNKNGATLDNFEVWPENNILSFRGEEWGKLTAARKKAGAYPAQMDKLTPDAQYFHRKAEALLQLDRRCDQWSRQRHEPRHASRWLPSEGGSLFNVNGCAWGHNERASYASKASAQQGKEGGDVNDTE</sequence>
<dbReference type="EMBL" id="HBGS01050945">
    <property type="protein sequence ID" value="CAD9467303.1"/>
    <property type="molecule type" value="Transcribed_RNA"/>
</dbReference>
<proteinExistence type="predicted"/>
<dbReference type="AlphaFoldDB" id="A0A7S2DXS6"/>
<evidence type="ECO:0000256" key="1">
    <source>
        <dbReference type="SAM" id="MobiDB-lite"/>
    </source>
</evidence>
<accession>A0A7S2DXS6</accession>
<name>A0A7S2DXS6_9STRA</name>
<evidence type="ECO:0000313" key="2">
    <source>
        <dbReference type="EMBL" id="CAD9467303.1"/>
    </source>
</evidence>
<feature type="region of interest" description="Disordered" evidence="1">
    <location>
        <begin position="1"/>
        <end position="36"/>
    </location>
</feature>
<organism evidence="2">
    <name type="scientific">Octactis speculum</name>
    <dbReference type="NCBI Taxonomy" id="3111310"/>
    <lineage>
        <taxon>Eukaryota</taxon>
        <taxon>Sar</taxon>
        <taxon>Stramenopiles</taxon>
        <taxon>Ochrophyta</taxon>
        <taxon>Dictyochophyceae</taxon>
        <taxon>Dictyochales</taxon>
        <taxon>Dictyochaceae</taxon>
        <taxon>Octactis</taxon>
    </lineage>
</organism>